<dbReference type="SUPFAM" id="SSF51735">
    <property type="entry name" value="NAD(P)-binding Rossmann-fold domains"/>
    <property type="match status" value="1"/>
</dbReference>
<keyword evidence="2" id="KW-0560">Oxidoreductase</keyword>
<dbReference type="SUPFAM" id="SSF55347">
    <property type="entry name" value="Glyceraldehyde-3-phosphate dehydrogenase-like, C-terminal domain"/>
    <property type="match status" value="1"/>
</dbReference>
<evidence type="ECO:0000313" key="6">
    <source>
        <dbReference type="Proteomes" id="UP000292003"/>
    </source>
</evidence>
<dbReference type="Gene3D" id="3.30.360.10">
    <property type="entry name" value="Dihydrodipicolinate Reductase, domain 2"/>
    <property type="match status" value="1"/>
</dbReference>
<dbReference type="RefSeq" id="WP_130477962.1">
    <property type="nucleotide sequence ID" value="NZ_SFCC01000013.1"/>
</dbReference>
<proteinExistence type="inferred from homology"/>
<accession>A0A4Q7J2Z8</accession>
<protein>
    <submittedName>
        <fullName evidence="5">Gfo/Idh/MocA family oxidoreductase</fullName>
    </submittedName>
</protein>
<dbReference type="EMBL" id="SFCC01000013">
    <property type="protein sequence ID" value="RZQ61148.1"/>
    <property type="molecule type" value="Genomic_DNA"/>
</dbReference>
<keyword evidence="6" id="KW-1185">Reference proteome</keyword>
<evidence type="ECO:0000256" key="2">
    <source>
        <dbReference type="ARBA" id="ARBA00023002"/>
    </source>
</evidence>
<dbReference type="Pfam" id="PF22725">
    <property type="entry name" value="GFO_IDH_MocA_C3"/>
    <property type="match status" value="1"/>
</dbReference>
<dbReference type="InterPro" id="IPR050984">
    <property type="entry name" value="Gfo/Idh/MocA_domain"/>
</dbReference>
<feature type="domain" description="Gfo/Idh/MocA-like oxidoreductase N-terminal" evidence="3">
    <location>
        <begin position="9"/>
        <end position="127"/>
    </location>
</feature>
<comment type="caution">
    <text evidence="5">The sequence shown here is derived from an EMBL/GenBank/DDBJ whole genome shotgun (WGS) entry which is preliminary data.</text>
</comment>
<dbReference type="AlphaFoldDB" id="A0A4Q7J2Z8"/>
<comment type="similarity">
    <text evidence="1">Belongs to the Gfo/Idh/MocA family.</text>
</comment>
<sequence>MSDNTAQRVRFGVIGCADIAWRRTLPAMVANPAIDVVAVGSRDLARARTFTDRYGGEPLGSYQAVAEHPGVDAVYIPLPLMMHAEWVEKCLEAGKHVLVEKPMTDGYKESHRLMDLARSRGLLLLENYMFLHHTQHAEVRKMIAEGDIGEVRGFNGFFTIPPKPDGDIRYQPDVGGGAFLDFGGYPIRAALHVLGKELSVVGAVFRETADTGVVMSGSVLLTSPEGIPAQLSFGMEHSYQNSYSVFGSTGRLLVDWAFTPPETHRPVVRIDRQDHREEITLAAHHQFASIIGSFVNAVLSGEELRAEQEGTLEQAALMEQVSQQAVRIKI</sequence>
<dbReference type="GO" id="GO:0000166">
    <property type="term" value="F:nucleotide binding"/>
    <property type="evidence" value="ECO:0007669"/>
    <property type="project" value="InterPro"/>
</dbReference>
<dbReference type="InterPro" id="IPR000683">
    <property type="entry name" value="Gfo/Idh/MocA-like_OxRdtase_N"/>
</dbReference>
<dbReference type="GO" id="GO:0016491">
    <property type="term" value="F:oxidoreductase activity"/>
    <property type="evidence" value="ECO:0007669"/>
    <property type="project" value="UniProtKB-KW"/>
</dbReference>
<organism evidence="5 6">
    <name type="scientific">Amycolatopsis suaedae</name>
    <dbReference type="NCBI Taxonomy" id="2510978"/>
    <lineage>
        <taxon>Bacteria</taxon>
        <taxon>Bacillati</taxon>
        <taxon>Actinomycetota</taxon>
        <taxon>Actinomycetes</taxon>
        <taxon>Pseudonocardiales</taxon>
        <taxon>Pseudonocardiaceae</taxon>
        <taxon>Amycolatopsis</taxon>
    </lineage>
</organism>
<evidence type="ECO:0000259" key="3">
    <source>
        <dbReference type="Pfam" id="PF01408"/>
    </source>
</evidence>
<dbReference type="Proteomes" id="UP000292003">
    <property type="component" value="Unassembled WGS sequence"/>
</dbReference>
<dbReference type="Pfam" id="PF01408">
    <property type="entry name" value="GFO_IDH_MocA"/>
    <property type="match status" value="1"/>
</dbReference>
<dbReference type="Gene3D" id="3.40.50.720">
    <property type="entry name" value="NAD(P)-binding Rossmann-like Domain"/>
    <property type="match status" value="1"/>
</dbReference>
<dbReference type="InterPro" id="IPR055170">
    <property type="entry name" value="GFO_IDH_MocA-like_dom"/>
</dbReference>
<reference evidence="5 6" key="1">
    <citation type="submission" date="2019-02" db="EMBL/GenBank/DDBJ databases">
        <title>Draft genome sequence of Amycolatopsis sp. 8-3EHSu isolated from roots of Suaeda maritima.</title>
        <authorList>
            <person name="Duangmal K."/>
            <person name="Chantavorakit T."/>
        </authorList>
    </citation>
    <scope>NUCLEOTIDE SEQUENCE [LARGE SCALE GENOMIC DNA]</scope>
    <source>
        <strain evidence="5 6">8-3EHSu</strain>
    </source>
</reference>
<evidence type="ECO:0000256" key="1">
    <source>
        <dbReference type="ARBA" id="ARBA00010928"/>
    </source>
</evidence>
<evidence type="ECO:0000259" key="4">
    <source>
        <dbReference type="Pfam" id="PF22725"/>
    </source>
</evidence>
<feature type="domain" description="GFO/IDH/MocA-like oxidoreductase" evidence="4">
    <location>
        <begin position="137"/>
        <end position="252"/>
    </location>
</feature>
<dbReference type="InterPro" id="IPR036291">
    <property type="entry name" value="NAD(P)-bd_dom_sf"/>
</dbReference>
<gene>
    <name evidence="5" type="ORF">EWH70_25030</name>
</gene>
<evidence type="ECO:0000313" key="5">
    <source>
        <dbReference type="EMBL" id="RZQ61148.1"/>
    </source>
</evidence>
<name>A0A4Q7J2Z8_9PSEU</name>
<dbReference type="OrthoDB" id="9815825at2"/>
<dbReference type="PANTHER" id="PTHR22604:SF105">
    <property type="entry name" value="TRANS-1,2-DIHYDROBENZENE-1,2-DIOL DEHYDROGENASE"/>
    <property type="match status" value="1"/>
</dbReference>
<dbReference type="PANTHER" id="PTHR22604">
    <property type="entry name" value="OXIDOREDUCTASES"/>
    <property type="match status" value="1"/>
</dbReference>